<gene>
    <name evidence="1" type="ORF">GNI_164100</name>
</gene>
<evidence type="ECO:0000313" key="2">
    <source>
        <dbReference type="Proteomes" id="UP000019763"/>
    </source>
</evidence>
<dbReference type="EMBL" id="AFNH02001224">
    <property type="protein sequence ID" value="EZG43630.1"/>
    <property type="molecule type" value="Genomic_DNA"/>
</dbReference>
<proteinExistence type="predicted"/>
<keyword evidence="2" id="KW-1185">Reference proteome</keyword>
<organism evidence="1 2">
    <name type="scientific">Gregarina niphandrodes</name>
    <name type="common">Septate eugregarine</name>
    <dbReference type="NCBI Taxonomy" id="110365"/>
    <lineage>
        <taxon>Eukaryota</taxon>
        <taxon>Sar</taxon>
        <taxon>Alveolata</taxon>
        <taxon>Apicomplexa</taxon>
        <taxon>Conoidasida</taxon>
        <taxon>Gregarinasina</taxon>
        <taxon>Eugregarinorida</taxon>
        <taxon>Gregarinidae</taxon>
        <taxon>Gregarina</taxon>
    </lineage>
</organism>
<name>A0A023AZ81_GRENI</name>
<dbReference type="VEuPathDB" id="CryptoDB:GNI_164100"/>
<sequence length="499" mass="55790">MDGRSEVALAHLERAVEAVGFRKSERLLEIIDRINSKEKATLEEVVLLYKDLYFEFAALCRPHLGPLIAGHLISYLEDNELRLVEAALDWRERRLSARESAAAAAGRKLRMAWHNFLETVVLEPDLGLSRADKAGYWAEPAATPRLAQRVAQIKERREVAEQLQRLLRTEWGVEKAHGTDLVASSYEVQQKLAGPVEALFAQREEAHLVSVDRGVQATPYENQFLLSRRVHELVVKRTLRARHGESSTGTGTEELGGVVAFNVLIALVRELWRNPQYREMKTAAQLLRSLAGLRCVLDVLFVHYAGSDGGPVGGGGGPRGGGPGEDGALAVGKHGFWRFVDQVQLPCAFACRKGAELLHHLFLKFATRTGRSERGARKGVTLPLWYRFLDELAWLVAMVTLVGSQPEFRKQAGQKKIKLSLSYSLPDRRNSLFFFTNNYLLALYTRLLAQEAPLRRYVKRRGILAAAKTDEDLELGSEAPPPEDGALDFAKIAKSVRWE</sequence>
<reference evidence="1" key="1">
    <citation type="submission" date="2013-12" db="EMBL/GenBank/DDBJ databases">
        <authorList>
            <person name="Omoto C.K."/>
            <person name="Sibley D."/>
            <person name="Venepally P."/>
            <person name="Hadjithomas M."/>
            <person name="Karamycheva S."/>
            <person name="Brunk B."/>
            <person name="Roos D."/>
            <person name="Caler E."/>
            <person name="Lorenzi H."/>
        </authorList>
    </citation>
    <scope>NUCLEOTIDE SEQUENCE</scope>
</reference>
<protein>
    <submittedName>
        <fullName evidence="1">Uncharacterized protein</fullName>
    </submittedName>
</protein>
<dbReference type="RefSeq" id="XP_011133133.1">
    <property type="nucleotide sequence ID" value="XM_011134831.1"/>
</dbReference>
<dbReference type="GeneID" id="22915675"/>
<evidence type="ECO:0000313" key="1">
    <source>
        <dbReference type="EMBL" id="EZG43630.1"/>
    </source>
</evidence>
<dbReference type="Proteomes" id="UP000019763">
    <property type="component" value="Unassembled WGS sequence"/>
</dbReference>
<comment type="caution">
    <text evidence="1">The sequence shown here is derived from an EMBL/GenBank/DDBJ whole genome shotgun (WGS) entry which is preliminary data.</text>
</comment>
<dbReference type="AlphaFoldDB" id="A0A023AZ81"/>
<accession>A0A023AZ81</accession>